<dbReference type="GO" id="GO:0006631">
    <property type="term" value="P:fatty acid metabolic process"/>
    <property type="evidence" value="ECO:0007669"/>
    <property type="project" value="TreeGrafter"/>
</dbReference>
<accession>A0A4R7I2H5</accession>
<organism evidence="5 6">
    <name type="scientific">Ilumatobacter fluminis</name>
    <dbReference type="NCBI Taxonomy" id="467091"/>
    <lineage>
        <taxon>Bacteria</taxon>
        <taxon>Bacillati</taxon>
        <taxon>Actinomycetota</taxon>
        <taxon>Acidimicrobiia</taxon>
        <taxon>Acidimicrobiales</taxon>
        <taxon>Ilumatobacteraceae</taxon>
        <taxon>Ilumatobacter</taxon>
    </lineage>
</organism>
<dbReference type="Pfam" id="PF00501">
    <property type="entry name" value="AMP-binding"/>
    <property type="match status" value="1"/>
</dbReference>
<dbReference type="PANTHER" id="PTHR43201:SF5">
    <property type="entry name" value="MEDIUM-CHAIN ACYL-COA LIGASE ACSF2, MITOCHONDRIAL"/>
    <property type="match status" value="1"/>
</dbReference>
<dbReference type="RefSeq" id="WP_133869172.1">
    <property type="nucleotide sequence ID" value="NZ_SOAU01000001.1"/>
</dbReference>
<gene>
    <name evidence="5" type="ORF">BDK89_2434</name>
</gene>
<dbReference type="Pfam" id="PF00561">
    <property type="entry name" value="Abhydrolase_1"/>
    <property type="match status" value="1"/>
</dbReference>
<dbReference type="SUPFAM" id="SSF53474">
    <property type="entry name" value="alpha/beta-Hydrolases"/>
    <property type="match status" value="1"/>
</dbReference>
<dbReference type="Gene3D" id="3.40.50.12780">
    <property type="entry name" value="N-terminal domain of ligase-like"/>
    <property type="match status" value="1"/>
</dbReference>
<feature type="domain" description="AMP-dependent synthetase/ligase" evidence="3">
    <location>
        <begin position="333"/>
        <end position="693"/>
    </location>
</feature>
<comment type="caution">
    <text evidence="5">The sequence shown here is derived from an EMBL/GenBank/DDBJ whole genome shotgun (WGS) entry which is preliminary data.</text>
</comment>
<dbReference type="EMBL" id="SOAU01000001">
    <property type="protein sequence ID" value="TDT16836.1"/>
    <property type="molecule type" value="Genomic_DNA"/>
</dbReference>
<dbReference type="InterPro" id="IPR029058">
    <property type="entry name" value="AB_hydrolase_fold"/>
</dbReference>
<sequence length="842" mass="89188">MVDAAGEIAASLPPDDLDGLDPAWSRLVRVPSTDGVGRTWHLLDNQVADPTVTLLCVHGNPSWSYLYRDLVRRAPDGVRVIAVDQLEMGFSERSGTVRRLATRIDDLTQLTDELALTGPVVSVGHDWGGAISLGWALRHVDRLAGVVLMNTAVHQPEGSPAPGLIRIARSKPVLRNLTVRTPGFVTGALGLSYPPIPKAVQRGFYAPYRSADRRAAIAEFVGDIPLEPDHPSAGPLDAIADGLDVLADVPVLLVWGAQDRVFSDLYLHDLERRMPHADVHRYPKASHFVSEDADAFGPILEWVDTLDDRRQQPASPSDRPTRLLDVPAWSGNTVAIAGADGAPDLTFADYAARVDAAAAWLIAEGVCPGDRVALMIPPGANLAVALYAAWRIGAVIVLVDSGLGPRGMNAAMRVADPAHLLGIRRAVVAARALRWPGRRLSVDDMNEAVDRLVETEHDLPPLPTADDPAAVVFTSGATGPSKGVLYGHRQLEAQRDALRRLYDITDDDRLAAAFAPFALYGPALGIASIVPDMDVAAPGTLTATALGDAAVSVDATIVFASPAALVNVVATADELTDAHRAMFAQVRLVLSAGAPVRASLLRQVAALFPNAAIRTPYGMTECLPVADISLTDLDALDAAGQLGDGVCVGRPVAGVDVAIRPLDELGGPDGDLVTTPGVTGEVVVRAAHMRVGYDRLWYTEHRASNPEGWHATGDVGHLDDSGRLWVGGRIGHVIATGRGAVTPVRLEQQIETLGDVRAAAVVGVGPKGVQQLVAIVETDTKRPRLADVELVDAVRSVAGDDIAAVLEVGAIPVDRRHNSKIDRSRLGKWAERVLAGGRIGTP</sequence>
<name>A0A4R7I2H5_9ACTN</name>
<dbReference type="AlphaFoldDB" id="A0A4R7I2H5"/>
<dbReference type="Proteomes" id="UP000294558">
    <property type="component" value="Unassembled WGS sequence"/>
</dbReference>
<protein>
    <submittedName>
        <fullName evidence="5">Acyl-CoA synthetase (AMP-forming)/AMP-acid ligase II</fullName>
    </submittedName>
</protein>
<evidence type="ECO:0000256" key="1">
    <source>
        <dbReference type="ARBA" id="ARBA00006432"/>
    </source>
</evidence>
<dbReference type="PRINTS" id="PR00111">
    <property type="entry name" value="ABHYDROLASE"/>
</dbReference>
<dbReference type="Gene3D" id="3.40.50.1820">
    <property type="entry name" value="alpha/beta hydrolase"/>
    <property type="match status" value="1"/>
</dbReference>
<evidence type="ECO:0000313" key="5">
    <source>
        <dbReference type="EMBL" id="TDT16836.1"/>
    </source>
</evidence>
<evidence type="ECO:0000259" key="4">
    <source>
        <dbReference type="Pfam" id="PF00561"/>
    </source>
</evidence>
<dbReference type="GO" id="GO:0031956">
    <property type="term" value="F:medium-chain fatty acid-CoA ligase activity"/>
    <property type="evidence" value="ECO:0007669"/>
    <property type="project" value="TreeGrafter"/>
</dbReference>
<dbReference type="InterPro" id="IPR000073">
    <property type="entry name" value="AB_hydrolase_1"/>
</dbReference>
<keyword evidence="2 5" id="KW-0436">Ligase</keyword>
<dbReference type="SUPFAM" id="SSF56801">
    <property type="entry name" value="Acetyl-CoA synthetase-like"/>
    <property type="match status" value="1"/>
</dbReference>
<reference evidence="5 6" key="1">
    <citation type="submission" date="2019-03" db="EMBL/GenBank/DDBJ databases">
        <title>Sequencing the genomes of 1000 actinobacteria strains.</title>
        <authorList>
            <person name="Klenk H.-P."/>
        </authorList>
    </citation>
    <scope>NUCLEOTIDE SEQUENCE [LARGE SCALE GENOMIC DNA]</scope>
    <source>
        <strain evidence="5 6">DSM 18936</strain>
    </source>
</reference>
<evidence type="ECO:0000259" key="3">
    <source>
        <dbReference type="Pfam" id="PF00501"/>
    </source>
</evidence>
<feature type="domain" description="AB hydrolase-1" evidence="4">
    <location>
        <begin position="53"/>
        <end position="293"/>
    </location>
</feature>
<dbReference type="OrthoDB" id="812569at2"/>
<keyword evidence="6" id="KW-1185">Reference proteome</keyword>
<evidence type="ECO:0000256" key="2">
    <source>
        <dbReference type="ARBA" id="ARBA00022598"/>
    </source>
</evidence>
<evidence type="ECO:0000313" key="6">
    <source>
        <dbReference type="Proteomes" id="UP000294558"/>
    </source>
</evidence>
<comment type="similarity">
    <text evidence="1">Belongs to the ATP-dependent AMP-binding enzyme family.</text>
</comment>
<dbReference type="InterPro" id="IPR000873">
    <property type="entry name" value="AMP-dep_synth/lig_dom"/>
</dbReference>
<dbReference type="InterPro" id="IPR042099">
    <property type="entry name" value="ANL_N_sf"/>
</dbReference>
<proteinExistence type="inferred from homology"/>
<dbReference type="PANTHER" id="PTHR43201">
    <property type="entry name" value="ACYL-COA SYNTHETASE"/>
    <property type="match status" value="1"/>
</dbReference>